<comment type="similarity">
    <text evidence="1">Belongs to the UDP-glycosyltransferase family.</text>
</comment>
<comment type="caution">
    <text evidence="2">The sequence shown here is derived from an EMBL/GenBank/DDBJ whole genome shotgun (WGS) entry which is preliminary data.</text>
</comment>
<accession>A0AA88G7F2</accession>
<dbReference type="GO" id="GO:0035251">
    <property type="term" value="F:UDP-glucosyltransferase activity"/>
    <property type="evidence" value="ECO:0007669"/>
    <property type="project" value="TreeGrafter"/>
</dbReference>
<dbReference type="GeneID" id="68105367"/>
<proteinExistence type="inferred from homology"/>
<dbReference type="Gene3D" id="3.40.50.2000">
    <property type="entry name" value="Glycogen Phosphorylase B"/>
    <property type="match status" value="2"/>
</dbReference>
<dbReference type="EMBL" id="PYSW02000061">
    <property type="protein sequence ID" value="KAG2373067.1"/>
    <property type="molecule type" value="Genomic_DNA"/>
</dbReference>
<dbReference type="PANTHER" id="PTHR48047:SF215">
    <property type="entry name" value="GLYCOSYLTRANSFERASE"/>
    <property type="match status" value="1"/>
</dbReference>
<evidence type="ECO:0000256" key="1">
    <source>
        <dbReference type="ARBA" id="ARBA00009995"/>
    </source>
</evidence>
<dbReference type="Proteomes" id="UP000816034">
    <property type="component" value="Unassembled WGS sequence"/>
</dbReference>
<keyword evidence="3" id="KW-1185">Reference proteome</keyword>
<name>A0AA88G7F2_NAELO</name>
<gene>
    <name evidence="2" type="ORF">C9374_012913</name>
</gene>
<protein>
    <submittedName>
        <fullName evidence="2">Uncharacterized protein</fullName>
    </submittedName>
</protein>
<organism evidence="2 3">
    <name type="scientific">Naegleria lovaniensis</name>
    <name type="common">Amoeba</name>
    <dbReference type="NCBI Taxonomy" id="51637"/>
    <lineage>
        <taxon>Eukaryota</taxon>
        <taxon>Discoba</taxon>
        <taxon>Heterolobosea</taxon>
        <taxon>Tetramitia</taxon>
        <taxon>Eutetramitia</taxon>
        <taxon>Vahlkampfiidae</taxon>
        <taxon>Naegleria</taxon>
    </lineage>
</organism>
<dbReference type="SUPFAM" id="SSF53850">
    <property type="entry name" value="Periplasmic binding protein-like II"/>
    <property type="match status" value="1"/>
</dbReference>
<dbReference type="SUPFAM" id="SSF53756">
    <property type="entry name" value="UDP-Glycosyltransferase/glycogen phosphorylase"/>
    <property type="match status" value="1"/>
</dbReference>
<dbReference type="Gene3D" id="3.40.190.10">
    <property type="entry name" value="Periplasmic binding protein-like II"/>
    <property type="match status" value="2"/>
</dbReference>
<sequence>MLSDTEFVQGSNQYNFFFPVPTCAKLPYSGNVIPSWPNKLVLPRGENSKLVLCYEVDALLNWPLVHELAGNVLMRIINTHYKLSIPYQFNKVNTSKLGYFTTMKNLVDTGACDIAIASTNLDSNRLPQVHFNCPYGTSSPGYLRSALDLSNITISKPEDINNPNVTIVTYGGSFYATYAKNNFPLAKLIGLTSGYTECFTYILEKKAHIMLGDAIDLQTWVKQRSSECPGCESKAYDMSNAKIYDDKETVFVMIPFIDPSHMVDFTHLARAMIGMGIKSENIIILSADNKSHQQLPNVIPMKPYSPTLQKQDISITESVQSFTSDVPILSKLKVAFNYSIHNYPTFISALDEVFQNHETLFQFMQERNVQNRTKNLHLVIDIVFAAAYEWAHARQLNFTVFSNVPQIFAFEDFGNLIPRMLYETTSLERALRILKRQGLMAFIWNRLNEKVFKFVEFLTMAIPMVQKLDQYRVTSGMKALGVPFMDLSRYFVISLTLPGYAYTNVPLPPNVKLVGFTTSVKSNAKQTHSEDLTEWLEQHKKTNRKIVYMAFGTKASLSLEHARNVIQNILEFRNQSFDMVVSLKFSLQELFPNPNATYDSNRLIVRKWVNQEHVLKYASLFISWRCSFPF</sequence>
<evidence type="ECO:0000313" key="2">
    <source>
        <dbReference type="EMBL" id="KAG2373067.1"/>
    </source>
</evidence>
<dbReference type="RefSeq" id="XP_044542241.1">
    <property type="nucleotide sequence ID" value="XM_044688732.1"/>
</dbReference>
<reference evidence="2 3" key="1">
    <citation type="journal article" date="2018" name="BMC Genomics">
        <title>The genome of Naegleria lovaniensis, the basis for a comparative approach to unravel pathogenicity factors of the human pathogenic amoeba N. fowleri.</title>
        <authorList>
            <person name="Liechti N."/>
            <person name="Schurch N."/>
            <person name="Bruggmann R."/>
            <person name="Wittwer M."/>
        </authorList>
    </citation>
    <scope>NUCLEOTIDE SEQUENCE [LARGE SCALE GENOMIC DNA]</scope>
    <source>
        <strain evidence="2 3">ATCC 30569</strain>
    </source>
</reference>
<dbReference type="AlphaFoldDB" id="A0AA88G7F2"/>
<evidence type="ECO:0000313" key="3">
    <source>
        <dbReference type="Proteomes" id="UP000816034"/>
    </source>
</evidence>
<dbReference type="PANTHER" id="PTHR48047">
    <property type="entry name" value="GLYCOSYLTRANSFERASE"/>
    <property type="match status" value="1"/>
</dbReference>